<dbReference type="Proteomes" id="UP000616151">
    <property type="component" value="Unassembled WGS sequence"/>
</dbReference>
<reference evidence="1" key="1">
    <citation type="submission" date="2021-01" db="EMBL/GenBank/DDBJ databases">
        <authorList>
            <person name="Sun Q."/>
        </authorList>
    </citation>
    <scope>NUCLEOTIDE SEQUENCE</scope>
    <source>
        <strain evidence="1">YIM B02566</strain>
    </source>
</reference>
<evidence type="ECO:0000313" key="1">
    <source>
        <dbReference type="EMBL" id="MBK1865510.1"/>
    </source>
</evidence>
<accession>A0ACC5QYN8</accession>
<keyword evidence="2" id="KW-1185">Reference proteome</keyword>
<evidence type="ECO:0000313" key="2">
    <source>
        <dbReference type="Proteomes" id="UP000616151"/>
    </source>
</evidence>
<name>A0ACC5QYN8_9HYPH</name>
<proteinExistence type="predicted"/>
<comment type="caution">
    <text evidence="1">The sequence shown here is derived from an EMBL/GenBank/DDBJ whole genome shotgun (WGS) entry which is preliminary data.</text>
</comment>
<organism evidence="1 2">
    <name type="scientific">Taklimakanibacter albus</name>
    <dbReference type="NCBI Taxonomy" id="2800327"/>
    <lineage>
        <taxon>Bacteria</taxon>
        <taxon>Pseudomonadati</taxon>
        <taxon>Pseudomonadota</taxon>
        <taxon>Alphaproteobacteria</taxon>
        <taxon>Hyphomicrobiales</taxon>
        <taxon>Aestuariivirgaceae</taxon>
        <taxon>Taklimakanibacter</taxon>
    </lineage>
</organism>
<gene>
    <name evidence="1" type="ORF">JHL16_04040</name>
</gene>
<sequence>MSQAPESYFIGVDTGGTYTDAAVIEAANHRVIASAKAITTKGDLAIGVTEAITKAVASLPRGLKPEDISLVSVSTTLATNAVVEGHGSAVGVVLSGFDAQMVERTGIAKAFPGMPVEMIAGGHDHNGDEKTALDIAGLEAVLGRIGGKCDAFAVASAFAVRNPAHEHKIREIITARTGKPVTLSTELSSSLDAPRRALTASLNARLISRISFLIEAVSRAMTGLKIVCPLMIVKGDGTLALAETVAMRPIETVLSGPAASLVGARWLSGLSDFIMSDMGGTTTDLGVLKDGRPRVTEEGAEVGGWRTMVKAIDVRTIGLGGDSEIHFEANGGLSVGPQRIVPVSLIAQRFPEVLAMLDSDLADTEGGSMHGRFVVHPFGAANRLAATDLSAREKEILDLVTDRPKPVRKVAVSSGAQRALAALKRKGLVQICGFTPSDAAHVLDLQANWSKPAAEKAAQLLVRFREMKMPSPERVKGFCEEVWSDVVRLTGRVILDTALGQKTGGDTLLDAVCSGRGGIGLTRIGLSPTVPVVAVGGPVKIYYGEVGKRLGAEIVFPEFCDVANAVGAATGVVSRAVTVTLEGDGSGLFRLHGPEGTRSLTSGTQALAEGEALARQAALTAVTQMGAGKAEVKVSIAKSYLPDAVDDNGLLKAEITAEAIGRPETR</sequence>
<protein>
    <submittedName>
        <fullName evidence="1">Hydantoinase/oxoprolinase family protein</fullName>
    </submittedName>
</protein>
<dbReference type="EMBL" id="JAENHL010000004">
    <property type="protein sequence ID" value="MBK1865510.1"/>
    <property type="molecule type" value="Genomic_DNA"/>
</dbReference>